<dbReference type="OrthoDB" id="2676448at2759"/>
<evidence type="ECO:0000313" key="2">
    <source>
        <dbReference type="Proteomes" id="UP000054018"/>
    </source>
</evidence>
<dbReference type="HOGENOM" id="CLU_013084_0_1_1"/>
<evidence type="ECO:0000313" key="1">
    <source>
        <dbReference type="EMBL" id="KIK11676.1"/>
    </source>
</evidence>
<dbReference type="EMBL" id="KN834174">
    <property type="protein sequence ID" value="KIK11676.1"/>
    <property type="molecule type" value="Genomic_DNA"/>
</dbReference>
<keyword evidence="2" id="KW-1185">Reference proteome</keyword>
<dbReference type="Proteomes" id="UP000054018">
    <property type="component" value="Unassembled WGS sequence"/>
</dbReference>
<gene>
    <name evidence="1" type="ORF">PISMIDRAFT_122315</name>
</gene>
<dbReference type="STRING" id="765257.A0A0C9Y3J9"/>
<reference evidence="1 2" key="1">
    <citation type="submission" date="2014-04" db="EMBL/GenBank/DDBJ databases">
        <authorList>
            <consortium name="DOE Joint Genome Institute"/>
            <person name="Kuo A."/>
            <person name="Kohler A."/>
            <person name="Costa M.D."/>
            <person name="Nagy L.G."/>
            <person name="Floudas D."/>
            <person name="Copeland A."/>
            <person name="Barry K.W."/>
            <person name="Cichocki N."/>
            <person name="Veneault-Fourrey C."/>
            <person name="LaButti K."/>
            <person name="Lindquist E.A."/>
            <person name="Lipzen A."/>
            <person name="Lundell T."/>
            <person name="Morin E."/>
            <person name="Murat C."/>
            <person name="Sun H."/>
            <person name="Tunlid A."/>
            <person name="Henrissat B."/>
            <person name="Grigoriev I.V."/>
            <person name="Hibbett D.S."/>
            <person name="Martin F."/>
            <person name="Nordberg H.P."/>
            <person name="Cantor M.N."/>
            <person name="Hua S.X."/>
        </authorList>
    </citation>
    <scope>NUCLEOTIDE SEQUENCE [LARGE SCALE GENOMIC DNA]</scope>
    <source>
        <strain evidence="1 2">441</strain>
    </source>
</reference>
<reference evidence="2" key="2">
    <citation type="submission" date="2015-01" db="EMBL/GenBank/DDBJ databases">
        <title>Evolutionary Origins and Diversification of the Mycorrhizal Mutualists.</title>
        <authorList>
            <consortium name="DOE Joint Genome Institute"/>
            <consortium name="Mycorrhizal Genomics Consortium"/>
            <person name="Kohler A."/>
            <person name="Kuo A."/>
            <person name="Nagy L.G."/>
            <person name="Floudas D."/>
            <person name="Copeland A."/>
            <person name="Barry K.W."/>
            <person name="Cichocki N."/>
            <person name="Veneault-Fourrey C."/>
            <person name="LaButti K."/>
            <person name="Lindquist E.A."/>
            <person name="Lipzen A."/>
            <person name="Lundell T."/>
            <person name="Morin E."/>
            <person name="Murat C."/>
            <person name="Riley R."/>
            <person name="Ohm R."/>
            <person name="Sun H."/>
            <person name="Tunlid A."/>
            <person name="Henrissat B."/>
            <person name="Grigoriev I.V."/>
            <person name="Hibbett D.S."/>
            <person name="Martin F."/>
        </authorList>
    </citation>
    <scope>NUCLEOTIDE SEQUENCE [LARGE SCALE GENOMIC DNA]</scope>
    <source>
        <strain evidence="2">441</strain>
    </source>
</reference>
<proteinExistence type="predicted"/>
<protein>
    <submittedName>
        <fullName evidence="1">Unplaced genomic scaffold scaffold_490, whole genome shotgun sequence</fullName>
    </submittedName>
</protein>
<dbReference type="AlphaFoldDB" id="A0A0C9Y3J9"/>
<accession>A0A0C9Y3J9</accession>
<sequence>MLGKYHEALGELERLVVMRLFELSKLAMSGTGYKLRQQISKGLQWRSEAIRKAITRYNFQAGRLDPPRPPISWKDIAQYSFLGEFNLLQHVQDDIRECMWAKPAVREATTKFFKLCHAKEEIMRLNVEMRHLRMAIHDEEREASQTIANFRHSDPLLAREFECLHQP</sequence>
<name>A0A0C9Y3J9_9AGAM</name>
<organism evidence="1 2">
    <name type="scientific">Pisolithus microcarpus 441</name>
    <dbReference type="NCBI Taxonomy" id="765257"/>
    <lineage>
        <taxon>Eukaryota</taxon>
        <taxon>Fungi</taxon>
        <taxon>Dikarya</taxon>
        <taxon>Basidiomycota</taxon>
        <taxon>Agaricomycotina</taxon>
        <taxon>Agaricomycetes</taxon>
        <taxon>Agaricomycetidae</taxon>
        <taxon>Boletales</taxon>
        <taxon>Sclerodermatineae</taxon>
        <taxon>Pisolithaceae</taxon>
        <taxon>Pisolithus</taxon>
    </lineage>
</organism>